<keyword evidence="2" id="KW-1185">Reference proteome</keyword>
<evidence type="ECO:0000313" key="1">
    <source>
        <dbReference type="EMBL" id="CAL7951457.1"/>
    </source>
</evidence>
<proteinExistence type="predicted"/>
<evidence type="ECO:0000313" key="2">
    <source>
        <dbReference type="Proteomes" id="UP001642520"/>
    </source>
</evidence>
<comment type="caution">
    <text evidence="1">The sequence shown here is derived from an EMBL/GenBank/DDBJ whole genome shotgun (WGS) entry which is preliminary data.</text>
</comment>
<reference evidence="1 2" key="1">
    <citation type="submission" date="2024-08" db="EMBL/GenBank/DDBJ databases">
        <authorList>
            <person name="Will J Nash"/>
            <person name="Angela Man"/>
            <person name="Seanna McTaggart"/>
            <person name="Kendall Baker"/>
            <person name="Tom Barker"/>
            <person name="Leah Catchpole"/>
            <person name="Alex Durrant"/>
            <person name="Karim Gharbi"/>
            <person name="Naomi Irish"/>
            <person name="Gemy Kaithakottil"/>
            <person name="Debby Ku"/>
            <person name="Aaliyah Providence"/>
            <person name="Felix Shaw"/>
            <person name="David Swarbreck"/>
            <person name="Chris Watkins"/>
            <person name="Ann M. McCartney"/>
            <person name="Giulio Formenti"/>
            <person name="Alice Mouton"/>
            <person name="Noel Vella"/>
            <person name="Bjorn M von Reumont"/>
            <person name="Adriana Vella"/>
            <person name="Wilfried Haerty"/>
        </authorList>
    </citation>
    <scope>NUCLEOTIDE SEQUENCE [LARGE SCALE GENOMIC DNA]</scope>
</reference>
<dbReference type="Proteomes" id="UP001642520">
    <property type="component" value="Unassembled WGS sequence"/>
</dbReference>
<accession>A0ABP1PGK7</accession>
<name>A0ABP1PGK7_XYLVO</name>
<protein>
    <submittedName>
        <fullName evidence="1">Uncharacterized protein</fullName>
    </submittedName>
</protein>
<organism evidence="1 2">
    <name type="scientific">Xylocopa violacea</name>
    <name type="common">Violet carpenter bee</name>
    <name type="synonym">Apis violacea</name>
    <dbReference type="NCBI Taxonomy" id="135666"/>
    <lineage>
        <taxon>Eukaryota</taxon>
        <taxon>Metazoa</taxon>
        <taxon>Ecdysozoa</taxon>
        <taxon>Arthropoda</taxon>
        <taxon>Hexapoda</taxon>
        <taxon>Insecta</taxon>
        <taxon>Pterygota</taxon>
        <taxon>Neoptera</taxon>
        <taxon>Endopterygota</taxon>
        <taxon>Hymenoptera</taxon>
        <taxon>Apocrita</taxon>
        <taxon>Aculeata</taxon>
        <taxon>Apoidea</taxon>
        <taxon>Anthophila</taxon>
        <taxon>Apidae</taxon>
        <taxon>Xylocopa</taxon>
        <taxon>Xylocopa</taxon>
    </lineage>
</organism>
<gene>
    <name evidence="1" type="ORF">XYLVIOL_LOCUS10526</name>
</gene>
<sequence length="147" mass="16758">MTLLTLCEPVSILPIPTISTHQFISAAMKESQIRQGGKTNVFVGAQDEQTLIYNESNRSKFDVKNKITGSNHILTAITSQQKLQTSENNKLDIYSKHHVVSFTSQQKLQTLENTKLDIYSRHHVVSFTSQQKLQTLENNKLDIYSRH</sequence>
<dbReference type="EMBL" id="CAXAJV020001301">
    <property type="protein sequence ID" value="CAL7951457.1"/>
    <property type="molecule type" value="Genomic_DNA"/>
</dbReference>